<feature type="binding site" evidence="8">
    <location>
        <begin position="7"/>
        <end position="15"/>
    </location>
    <ligand>
        <name>ATP</name>
        <dbReference type="ChEBI" id="CHEBI:30616"/>
    </ligand>
</feature>
<keyword evidence="2 8" id="KW-0808">Transferase</keyword>
<dbReference type="GO" id="GO:0005524">
    <property type="term" value="F:ATP binding"/>
    <property type="evidence" value="ECO:0007669"/>
    <property type="project" value="UniProtKB-UniRule"/>
</dbReference>
<evidence type="ECO:0000256" key="5">
    <source>
        <dbReference type="ARBA" id="ARBA00022840"/>
    </source>
</evidence>
<feature type="domain" description="Cytidylate kinase" evidence="9">
    <location>
        <begin position="3"/>
        <end position="212"/>
    </location>
</feature>
<dbReference type="GO" id="GO:0015949">
    <property type="term" value="P:nucleobase-containing small molecule interconversion"/>
    <property type="evidence" value="ECO:0007669"/>
    <property type="project" value="TreeGrafter"/>
</dbReference>
<evidence type="ECO:0000256" key="2">
    <source>
        <dbReference type="ARBA" id="ARBA00022679"/>
    </source>
</evidence>
<keyword evidence="3 8" id="KW-0547">Nucleotide-binding</keyword>
<dbReference type="GO" id="GO:0005829">
    <property type="term" value="C:cytosol"/>
    <property type="evidence" value="ECO:0007669"/>
    <property type="project" value="TreeGrafter"/>
</dbReference>
<comment type="similarity">
    <text evidence="1 8">Belongs to the cytidylate kinase family. Type 1 subfamily.</text>
</comment>
<dbReference type="CDD" id="cd02020">
    <property type="entry name" value="CMPK"/>
    <property type="match status" value="1"/>
</dbReference>
<comment type="subcellular location">
    <subcellularLocation>
        <location evidence="8">Cytoplasm</location>
    </subcellularLocation>
</comment>
<dbReference type="SUPFAM" id="SSF52540">
    <property type="entry name" value="P-loop containing nucleoside triphosphate hydrolases"/>
    <property type="match status" value="1"/>
</dbReference>
<keyword evidence="5 8" id="KW-0067">ATP-binding</keyword>
<dbReference type="NCBIfam" id="TIGR00017">
    <property type="entry name" value="cmk"/>
    <property type="match status" value="1"/>
</dbReference>
<evidence type="ECO:0000256" key="1">
    <source>
        <dbReference type="ARBA" id="ARBA00009427"/>
    </source>
</evidence>
<comment type="catalytic activity">
    <reaction evidence="7 8">
        <text>CMP + ATP = CDP + ADP</text>
        <dbReference type="Rhea" id="RHEA:11600"/>
        <dbReference type="ChEBI" id="CHEBI:30616"/>
        <dbReference type="ChEBI" id="CHEBI:58069"/>
        <dbReference type="ChEBI" id="CHEBI:60377"/>
        <dbReference type="ChEBI" id="CHEBI:456216"/>
        <dbReference type="EC" id="2.7.4.25"/>
    </reaction>
</comment>
<sequence>MIVTIDGPAGAGKSSAARSLANRLGFRFLDTGAMYRAVVFAALEQGVELTDADALEQVAAQLRIELGDQSVLVNDQDVTRAIRTQAITSATRYAADHPGIRALLVDQQRAAAAGHECVTEGRDQGSVVFPDAECKVFLTASERTRGERRYHDLIARGEQVTLEEVLEKQRERDERDTTRAVGALIQSSDAVVLNTDGMSPDEVVDRLYEIVQQRRVAK</sequence>
<dbReference type="AlphaFoldDB" id="A0A518AUM4"/>
<comment type="catalytic activity">
    <reaction evidence="6 8">
        <text>dCMP + ATP = dCDP + ADP</text>
        <dbReference type="Rhea" id="RHEA:25094"/>
        <dbReference type="ChEBI" id="CHEBI:30616"/>
        <dbReference type="ChEBI" id="CHEBI:57566"/>
        <dbReference type="ChEBI" id="CHEBI:58593"/>
        <dbReference type="ChEBI" id="CHEBI:456216"/>
        <dbReference type="EC" id="2.7.4.25"/>
    </reaction>
</comment>
<keyword evidence="8" id="KW-0963">Cytoplasm</keyword>
<evidence type="ECO:0000313" key="10">
    <source>
        <dbReference type="EMBL" id="QDU58423.1"/>
    </source>
</evidence>
<dbReference type="EC" id="2.7.4.25" evidence="8"/>
<protein>
    <recommendedName>
        <fullName evidence="8">Cytidylate kinase</fullName>
        <shortName evidence="8">CK</shortName>
        <ecNumber evidence="8">2.7.4.25</ecNumber>
    </recommendedName>
    <alternativeName>
        <fullName evidence="8">Cytidine monophosphate kinase</fullName>
        <shortName evidence="8">CMP kinase</shortName>
    </alternativeName>
</protein>
<dbReference type="EMBL" id="CP036278">
    <property type="protein sequence ID" value="QDU58423.1"/>
    <property type="molecule type" value="Genomic_DNA"/>
</dbReference>
<reference evidence="10 11" key="1">
    <citation type="submission" date="2019-02" db="EMBL/GenBank/DDBJ databases">
        <title>Deep-cultivation of Planctomycetes and their phenomic and genomic characterization uncovers novel biology.</title>
        <authorList>
            <person name="Wiegand S."/>
            <person name="Jogler M."/>
            <person name="Boedeker C."/>
            <person name="Pinto D."/>
            <person name="Vollmers J."/>
            <person name="Rivas-Marin E."/>
            <person name="Kohn T."/>
            <person name="Peeters S.H."/>
            <person name="Heuer A."/>
            <person name="Rast P."/>
            <person name="Oberbeckmann S."/>
            <person name="Bunk B."/>
            <person name="Jeske O."/>
            <person name="Meyerdierks A."/>
            <person name="Storesund J.E."/>
            <person name="Kallscheuer N."/>
            <person name="Luecker S."/>
            <person name="Lage O.M."/>
            <person name="Pohl T."/>
            <person name="Merkel B.J."/>
            <person name="Hornburger P."/>
            <person name="Mueller R.-W."/>
            <person name="Bruemmer F."/>
            <person name="Labrenz M."/>
            <person name="Spormann A.M."/>
            <person name="Op den Camp H."/>
            <person name="Overmann J."/>
            <person name="Amann R."/>
            <person name="Jetten M.S.M."/>
            <person name="Mascher T."/>
            <person name="Medema M.H."/>
            <person name="Devos D.P."/>
            <person name="Kaster A.-K."/>
            <person name="Ovreas L."/>
            <person name="Rohde M."/>
            <person name="Galperin M.Y."/>
            <person name="Jogler C."/>
        </authorList>
    </citation>
    <scope>NUCLEOTIDE SEQUENCE [LARGE SCALE GENOMIC DNA]</scope>
    <source>
        <strain evidence="10 11">Pan181</strain>
    </source>
</reference>
<evidence type="ECO:0000313" key="11">
    <source>
        <dbReference type="Proteomes" id="UP000315750"/>
    </source>
</evidence>
<dbReference type="GO" id="GO:0036430">
    <property type="term" value="F:CMP kinase activity"/>
    <property type="evidence" value="ECO:0007669"/>
    <property type="project" value="RHEA"/>
</dbReference>
<dbReference type="Proteomes" id="UP000315750">
    <property type="component" value="Chromosome"/>
</dbReference>
<dbReference type="InterPro" id="IPR027417">
    <property type="entry name" value="P-loop_NTPase"/>
</dbReference>
<dbReference type="RefSeq" id="WP_145250375.1">
    <property type="nucleotide sequence ID" value="NZ_CP036278.1"/>
</dbReference>
<dbReference type="Gene3D" id="3.40.50.300">
    <property type="entry name" value="P-loop containing nucleotide triphosphate hydrolases"/>
    <property type="match status" value="1"/>
</dbReference>
<proteinExistence type="inferred from homology"/>
<dbReference type="PANTHER" id="PTHR21299:SF2">
    <property type="entry name" value="CYTIDYLATE KINASE"/>
    <property type="match status" value="1"/>
</dbReference>
<evidence type="ECO:0000256" key="3">
    <source>
        <dbReference type="ARBA" id="ARBA00022741"/>
    </source>
</evidence>
<evidence type="ECO:0000256" key="4">
    <source>
        <dbReference type="ARBA" id="ARBA00022777"/>
    </source>
</evidence>
<evidence type="ECO:0000259" key="9">
    <source>
        <dbReference type="Pfam" id="PF02224"/>
    </source>
</evidence>
<dbReference type="GO" id="GO:0036431">
    <property type="term" value="F:dCMP kinase activity"/>
    <property type="evidence" value="ECO:0007669"/>
    <property type="project" value="InterPro"/>
</dbReference>
<evidence type="ECO:0000256" key="7">
    <source>
        <dbReference type="ARBA" id="ARBA00048478"/>
    </source>
</evidence>
<name>A0A518AUM4_9BACT</name>
<dbReference type="InterPro" id="IPR011994">
    <property type="entry name" value="Cytidylate_kinase_dom"/>
</dbReference>
<dbReference type="KEGG" id="amuc:Pan181_46580"/>
<dbReference type="OrthoDB" id="9807434at2"/>
<evidence type="ECO:0000256" key="8">
    <source>
        <dbReference type="HAMAP-Rule" id="MF_00238"/>
    </source>
</evidence>
<dbReference type="PANTHER" id="PTHR21299">
    <property type="entry name" value="CYTIDYLATE KINASE/PANTOATE-BETA-ALANINE LIGASE"/>
    <property type="match status" value="1"/>
</dbReference>
<dbReference type="GO" id="GO:0006220">
    <property type="term" value="P:pyrimidine nucleotide metabolic process"/>
    <property type="evidence" value="ECO:0007669"/>
    <property type="project" value="UniProtKB-UniRule"/>
</dbReference>
<dbReference type="Pfam" id="PF02224">
    <property type="entry name" value="Cytidylate_kin"/>
    <property type="match status" value="1"/>
</dbReference>
<accession>A0A518AUM4</accession>
<gene>
    <name evidence="8 10" type="primary">cmk</name>
    <name evidence="10" type="ORF">Pan181_46580</name>
</gene>
<dbReference type="InterPro" id="IPR003136">
    <property type="entry name" value="Cytidylate_kin"/>
</dbReference>
<keyword evidence="4 8" id="KW-0418">Kinase</keyword>
<evidence type="ECO:0000256" key="6">
    <source>
        <dbReference type="ARBA" id="ARBA00047615"/>
    </source>
</evidence>
<organism evidence="10 11">
    <name type="scientific">Aeoliella mucimassa</name>
    <dbReference type="NCBI Taxonomy" id="2527972"/>
    <lineage>
        <taxon>Bacteria</taxon>
        <taxon>Pseudomonadati</taxon>
        <taxon>Planctomycetota</taxon>
        <taxon>Planctomycetia</taxon>
        <taxon>Pirellulales</taxon>
        <taxon>Lacipirellulaceae</taxon>
        <taxon>Aeoliella</taxon>
    </lineage>
</organism>
<dbReference type="HAMAP" id="MF_00238">
    <property type="entry name" value="Cytidyl_kinase_type1"/>
    <property type="match status" value="1"/>
</dbReference>
<keyword evidence="11" id="KW-1185">Reference proteome</keyword>